<sequence>MKTSRAARDRPEPNPRRIQPSRHRWSFAGAAAGGGAATTKNSRRRRTTPRQARRTTARTLRVQQPPAPGRCATIAPSHGSKPHATLRIVAPLQAHGRTPHRATNCAQPAPSHGAQPRPAATRGRQSSRNLARRSGEGGDVPCATICTTHRHLPAAMRGQRAWLSRTHVRAAGGRGPPHAAAAGGRIPRIFYDLNLKFSSFKRLAALKIEDIYAKEEQVLSWSETDSTRIDLQRRMYILTKYRELLLRKFPEARKTNFVFGQSSSAIDLKVLAMLSYLHLFVLEDLKTEMQAHGLIWEMTCCSRIFEGPKRDRSAMDDIQSLDSSSSRDLMDIHVDTPVLFTTVDALQGTDTVVDQSLLISTALTATAFTESSRSTDSIHSESIKSVRKEARTQGDVLSVKLNEFRKELMLTMLSSLLSWQIFERRSRKWMSSLLLFGVKCYTSVRKHRKNHLNLSTQLGFLVDYINRGGDAKKGEGGSSRPQPPSDDQNRPSDDSGSRVSGGDGSSQRRGSGGSLKKRHSSSSGGVHPVVVVVDL</sequence>
<proteinExistence type="predicted"/>
<keyword evidence="3" id="KW-1185">Reference proteome</keyword>
<dbReference type="EMBL" id="KQ993017">
    <property type="protein sequence ID" value="KZV49523.1"/>
    <property type="molecule type" value="Genomic_DNA"/>
</dbReference>
<feature type="compositionally biased region" description="Basic and acidic residues" evidence="1">
    <location>
        <begin position="1"/>
        <end position="15"/>
    </location>
</feature>
<organism evidence="2 3">
    <name type="scientific">Dorcoceras hygrometricum</name>
    <dbReference type="NCBI Taxonomy" id="472368"/>
    <lineage>
        <taxon>Eukaryota</taxon>
        <taxon>Viridiplantae</taxon>
        <taxon>Streptophyta</taxon>
        <taxon>Embryophyta</taxon>
        <taxon>Tracheophyta</taxon>
        <taxon>Spermatophyta</taxon>
        <taxon>Magnoliopsida</taxon>
        <taxon>eudicotyledons</taxon>
        <taxon>Gunneridae</taxon>
        <taxon>Pentapetalae</taxon>
        <taxon>asterids</taxon>
        <taxon>lamiids</taxon>
        <taxon>Lamiales</taxon>
        <taxon>Gesneriaceae</taxon>
        <taxon>Didymocarpoideae</taxon>
        <taxon>Trichosporeae</taxon>
        <taxon>Loxocarpinae</taxon>
        <taxon>Dorcoceras</taxon>
    </lineage>
</organism>
<feature type="compositionally biased region" description="Basic residues" evidence="1">
    <location>
        <begin position="41"/>
        <end position="56"/>
    </location>
</feature>
<evidence type="ECO:0000256" key="1">
    <source>
        <dbReference type="SAM" id="MobiDB-lite"/>
    </source>
</evidence>
<accession>A0A2Z7CRW4</accession>
<reference evidence="2 3" key="1">
    <citation type="journal article" date="2015" name="Proc. Natl. Acad. Sci. U.S.A.">
        <title>The resurrection genome of Boea hygrometrica: A blueprint for survival of dehydration.</title>
        <authorList>
            <person name="Xiao L."/>
            <person name="Yang G."/>
            <person name="Zhang L."/>
            <person name="Yang X."/>
            <person name="Zhao S."/>
            <person name="Ji Z."/>
            <person name="Zhou Q."/>
            <person name="Hu M."/>
            <person name="Wang Y."/>
            <person name="Chen M."/>
            <person name="Xu Y."/>
            <person name="Jin H."/>
            <person name="Xiao X."/>
            <person name="Hu G."/>
            <person name="Bao F."/>
            <person name="Hu Y."/>
            <person name="Wan P."/>
            <person name="Li L."/>
            <person name="Deng X."/>
            <person name="Kuang T."/>
            <person name="Xiang C."/>
            <person name="Zhu J.K."/>
            <person name="Oliver M.J."/>
            <person name="He Y."/>
        </authorList>
    </citation>
    <scope>NUCLEOTIDE SEQUENCE [LARGE SCALE GENOMIC DNA]</scope>
    <source>
        <strain evidence="3">cv. XS01</strain>
    </source>
</reference>
<evidence type="ECO:0000313" key="2">
    <source>
        <dbReference type="EMBL" id="KZV49523.1"/>
    </source>
</evidence>
<dbReference type="AlphaFoldDB" id="A0A2Z7CRW4"/>
<name>A0A2Z7CRW4_9LAMI</name>
<feature type="region of interest" description="Disordered" evidence="1">
    <location>
        <begin position="470"/>
        <end position="529"/>
    </location>
</feature>
<evidence type="ECO:0000313" key="3">
    <source>
        <dbReference type="Proteomes" id="UP000250235"/>
    </source>
</evidence>
<dbReference type="Proteomes" id="UP000250235">
    <property type="component" value="Unassembled WGS sequence"/>
</dbReference>
<feature type="region of interest" description="Disordered" evidence="1">
    <location>
        <begin position="1"/>
        <end position="82"/>
    </location>
</feature>
<feature type="region of interest" description="Disordered" evidence="1">
    <location>
        <begin position="95"/>
        <end position="137"/>
    </location>
</feature>
<feature type="compositionally biased region" description="Basic and acidic residues" evidence="1">
    <location>
        <begin position="487"/>
        <end position="496"/>
    </location>
</feature>
<gene>
    <name evidence="2" type="ORF">F511_12829</name>
</gene>
<protein>
    <submittedName>
        <fullName evidence="2">Uncharacterized protein</fullName>
    </submittedName>
</protein>